<proteinExistence type="inferred from homology"/>
<feature type="domain" description="Lon proteolytic" evidence="2">
    <location>
        <begin position="236"/>
        <end position="334"/>
    </location>
</feature>
<dbReference type="Pfam" id="PF13180">
    <property type="entry name" value="PDZ_2"/>
    <property type="match status" value="1"/>
</dbReference>
<dbReference type="Pfam" id="PF05362">
    <property type="entry name" value="Lon_C"/>
    <property type="match status" value="1"/>
</dbReference>
<dbReference type="PANTHER" id="PTHR10046">
    <property type="entry name" value="ATP DEPENDENT LON PROTEASE FAMILY MEMBER"/>
    <property type="match status" value="1"/>
</dbReference>
<keyword evidence="4" id="KW-1185">Reference proteome</keyword>
<dbReference type="GO" id="GO:0030163">
    <property type="term" value="P:protein catabolic process"/>
    <property type="evidence" value="ECO:0007669"/>
    <property type="project" value="InterPro"/>
</dbReference>
<evidence type="ECO:0000259" key="2">
    <source>
        <dbReference type="PROSITE" id="PS51786"/>
    </source>
</evidence>
<dbReference type="AlphaFoldDB" id="A0A7K0DAR2"/>
<feature type="active site" evidence="1">
    <location>
        <position position="286"/>
    </location>
</feature>
<comment type="similarity">
    <text evidence="1">Belongs to the peptidase S16 family.</text>
</comment>
<accession>A0A7K0DAR2</accession>
<dbReference type="InterPro" id="IPR008269">
    <property type="entry name" value="Lon_proteolytic"/>
</dbReference>
<keyword evidence="1" id="KW-0720">Serine protease</keyword>
<reference evidence="3 4" key="1">
    <citation type="submission" date="2019-10" db="EMBL/GenBank/DDBJ databases">
        <title>Nocardia macrotermitis sp. nov. and Nocardia aurantia sp. nov., isolated from the gut of fungus growing-termite Macrotermes natalensis.</title>
        <authorList>
            <person name="Benndorf R."/>
            <person name="Schwitalla J."/>
            <person name="Martin K."/>
            <person name="De Beer W."/>
            <person name="Kaster A.-K."/>
            <person name="Vollmers J."/>
            <person name="Poulsen M."/>
            <person name="Beemelmanns C."/>
        </authorList>
    </citation>
    <scope>NUCLEOTIDE SEQUENCE [LARGE SCALE GENOMIC DNA]</scope>
    <source>
        <strain evidence="3 4">RB20</strain>
    </source>
</reference>
<gene>
    <name evidence="3" type="primary">ylbL</name>
    <name evidence="3" type="ORF">NRB20_59970</name>
</gene>
<keyword evidence="1" id="KW-0645">Protease</keyword>
<dbReference type="InterPro" id="IPR036034">
    <property type="entry name" value="PDZ_sf"/>
</dbReference>
<dbReference type="EC" id="3.4.21.53" evidence="1"/>
<dbReference type="InterPro" id="IPR020568">
    <property type="entry name" value="Ribosomal_Su5_D2-typ_SF"/>
</dbReference>
<dbReference type="GO" id="GO:0004176">
    <property type="term" value="F:ATP-dependent peptidase activity"/>
    <property type="evidence" value="ECO:0007669"/>
    <property type="project" value="UniProtKB-UniRule"/>
</dbReference>
<sequence>MGRVNRRILTLLAALIPVLALGIAGSAVTVPFVALGPGPTFNTLGVVEGKQVVDVRGATVNPTSGNLNMTTVSVRDGLNIFEAFGLWADGNYGLVPRAEVYPPGVPRDEVDKSNQQDFKNSEDNAELAALHFLKYPTDVQVAGLADNGPAKGLLNKGDQIVDISGKAVATSADVVSAIQGEKPGVVVPIVVRRGGAEQTVQVKLAARPDDSAKGYLGMTPTEVAQGPIQVDFNLADIGGPSAGLMFSLGLVDKLSTGKLNGGKFIAGTGTIDPDGKVGPIGGIQYKMIAAHDAGAETFLVPADNCNEARQRTPNGLRLIKVDTLTTAVNALNDLNVGKPTPSCG</sequence>
<evidence type="ECO:0000313" key="4">
    <source>
        <dbReference type="Proteomes" id="UP000438448"/>
    </source>
</evidence>
<organism evidence="3 4">
    <name type="scientific">Nocardia macrotermitis</name>
    <dbReference type="NCBI Taxonomy" id="2585198"/>
    <lineage>
        <taxon>Bacteria</taxon>
        <taxon>Bacillati</taxon>
        <taxon>Actinomycetota</taxon>
        <taxon>Actinomycetes</taxon>
        <taxon>Mycobacteriales</taxon>
        <taxon>Nocardiaceae</taxon>
        <taxon>Nocardia</taxon>
    </lineage>
</organism>
<dbReference type="InterPro" id="IPR027065">
    <property type="entry name" value="Lon_Prtase"/>
</dbReference>
<comment type="catalytic activity">
    <reaction evidence="1">
        <text>Hydrolysis of proteins in presence of ATP.</text>
        <dbReference type="EC" id="3.4.21.53"/>
    </reaction>
</comment>
<dbReference type="Proteomes" id="UP000438448">
    <property type="component" value="Unassembled WGS sequence"/>
</dbReference>
<dbReference type="Gene3D" id="3.30.230.10">
    <property type="match status" value="1"/>
</dbReference>
<feature type="active site" evidence="1">
    <location>
        <position position="241"/>
    </location>
</feature>
<dbReference type="Gene3D" id="2.30.42.10">
    <property type="match status" value="1"/>
</dbReference>
<dbReference type="InterPro" id="IPR014721">
    <property type="entry name" value="Ribsml_uS5_D2-typ_fold_subgr"/>
</dbReference>
<dbReference type="SUPFAM" id="SSF50156">
    <property type="entry name" value="PDZ domain-like"/>
    <property type="match status" value="1"/>
</dbReference>
<dbReference type="EMBL" id="WEGK01000015">
    <property type="protein sequence ID" value="MQY22873.1"/>
    <property type="molecule type" value="Genomic_DNA"/>
</dbReference>
<dbReference type="GO" id="GO:0006508">
    <property type="term" value="P:proteolysis"/>
    <property type="evidence" value="ECO:0007669"/>
    <property type="project" value="UniProtKB-KW"/>
</dbReference>
<comment type="caution">
    <text evidence="3">The sequence shown here is derived from an EMBL/GenBank/DDBJ whole genome shotgun (WGS) entry which is preliminary data.</text>
</comment>
<evidence type="ECO:0000256" key="1">
    <source>
        <dbReference type="PROSITE-ProRule" id="PRU01122"/>
    </source>
</evidence>
<dbReference type="GO" id="GO:0005524">
    <property type="term" value="F:ATP binding"/>
    <property type="evidence" value="ECO:0007669"/>
    <property type="project" value="InterPro"/>
</dbReference>
<evidence type="ECO:0000313" key="3">
    <source>
        <dbReference type="EMBL" id="MQY22873.1"/>
    </source>
</evidence>
<dbReference type="GO" id="GO:0004252">
    <property type="term" value="F:serine-type endopeptidase activity"/>
    <property type="evidence" value="ECO:0007669"/>
    <property type="project" value="UniProtKB-UniRule"/>
</dbReference>
<dbReference type="InterPro" id="IPR001478">
    <property type="entry name" value="PDZ"/>
</dbReference>
<keyword evidence="1" id="KW-0378">Hydrolase</keyword>
<name>A0A7K0DAR2_9NOCA</name>
<dbReference type="PROSITE" id="PS51786">
    <property type="entry name" value="LON_PROTEOLYTIC"/>
    <property type="match status" value="1"/>
</dbReference>
<dbReference type="SUPFAM" id="SSF54211">
    <property type="entry name" value="Ribosomal protein S5 domain 2-like"/>
    <property type="match status" value="1"/>
</dbReference>
<protein>
    <recommendedName>
        <fullName evidence="1">endopeptidase La</fullName>
        <ecNumber evidence="1">3.4.21.53</ecNumber>
    </recommendedName>
</protein>